<name>A0A3N4J778_9PEZI</name>
<reference evidence="2 3" key="1">
    <citation type="journal article" date="2018" name="Nat. Ecol. Evol.">
        <title>Pezizomycetes genomes reveal the molecular basis of ectomycorrhizal truffle lifestyle.</title>
        <authorList>
            <person name="Murat C."/>
            <person name="Payen T."/>
            <person name="Noel B."/>
            <person name="Kuo A."/>
            <person name="Morin E."/>
            <person name="Chen J."/>
            <person name="Kohler A."/>
            <person name="Krizsan K."/>
            <person name="Balestrini R."/>
            <person name="Da Silva C."/>
            <person name="Montanini B."/>
            <person name="Hainaut M."/>
            <person name="Levati E."/>
            <person name="Barry K.W."/>
            <person name="Belfiori B."/>
            <person name="Cichocki N."/>
            <person name="Clum A."/>
            <person name="Dockter R.B."/>
            <person name="Fauchery L."/>
            <person name="Guy J."/>
            <person name="Iotti M."/>
            <person name="Le Tacon F."/>
            <person name="Lindquist E.A."/>
            <person name="Lipzen A."/>
            <person name="Malagnac F."/>
            <person name="Mello A."/>
            <person name="Molinier V."/>
            <person name="Miyauchi S."/>
            <person name="Poulain J."/>
            <person name="Riccioni C."/>
            <person name="Rubini A."/>
            <person name="Sitrit Y."/>
            <person name="Splivallo R."/>
            <person name="Traeger S."/>
            <person name="Wang M."/>
            <person name="Zifcakova L."/>
            <person name="Wipf D."/>
            <person name="Zambonelli A."/>
            <person name="Paolocci F."/>
            <person name="Nowrousian M."/>
            <person name="Ottonello S."/>
            <person name="Baldrian P."/>
            <person name="Spatafora J.W."/>
            <person name="Henrissat B."/>
            <person name="Nagy L.G."/>
            <person name="Aury J.M."/>
            <person name="Wincker P."/>
            <person name="Grigoriev I.V."/>
            <person name="Bonfante P."/>
            <person name="Martin F.M."/>
        </authorList>
    </citation>
    <scope>NUCLEOTIDE SEQUENCE [LARGE SCALE GENOMIC DNA]</scope>
    <source>
        <strain evidence="2 3">120613-1</strain>
    </source>
</reference>
<evidence type="ECO:0000313" key="2">
    <source>
        <dbReference type="EMBL" id="RPA92501.1"/>
    </source>
</evidence>
<sequence>MINLVLTLVAGFDWEVECFDVCSTFLGSLLEEGLFVYLHSVEAVDFDFKRKRLVLDRKKNGGKEQCER</sequence>
<proteinExistence type="predicted"/>
<accession>A0A3N4J778</accession>
<gene>
    <name evidence="2" type="ORF">L873DRAFT_187708</name>
</gene>
<feature type="chain" id="PRO_5018080009" description="Reverse transcriptase Ty1/copia-type domain-containing protein" evidence="1">
    <location>
        <begin position="19"/>
        <end position="68"/>
    </location>
</feature>
<keyword evidence="3" id="KW-1185">Reference proteome</keyword>
<keyword evidence="1" id="KW-0732">Signal</keyword>
<dbReference type="AlphaFoldDB" id="A0A3N4J778"/>
<dbReference type="Proteomes" id="UP000276215">
    <property type="component" value="Unassembled WGS sequence"/>
</dbReference>
<evidence type="ECO:0008006" key="4">
    <source>
        <dbReference type="Google" id="ProtNLM"/>
    </source>
</evidence>
<dbReference type="EMBL" id="ML120471">
    <property type="protein sequence ID" value="RPA92501.1"/>
    <property type="molecule type" value="Genomic_DNA"/>
</dbReference>
<feature type="signal peptide" evidence="1">
    <location>
        <begin position="1"/>
        <end position="18"/>
    </location>
</feature>
<organism evidence="2 3">
    <name type="scientific">Choiromyces venosus 120613-1</name>
    <dbReference type="NCBI Taxonomy" id="1336337"/>
    <lineage>
        <taxon>Eukaryota</taxon>
        <taxon>Fungi</taxon>
        <taxon>Dikarya</taxon>
        <taxon>Ascomycota</taxon>
        <taxon>Pezizomycotina</taxon>
        <taxon>Pezizomycetes</taxon>
        <taxon>Pezizales</taxon>
        <taxon>Tuberaceae</taxon>
        <taxon>Choiromyces</taxon>
    </lineage>
</organism>
<evidence type="ECO:0000256" key="1">
    <source>
        <dbReference type="SAM" id="SignalP"/>
    </source>
</evidence>
<evidence type="ECO:0000313" key="3">
    <source>
        <dbReference type="Proteomes" id="UP000276215"/>
    </source>
</evidence>
<protein>
    <recommendedName>
        <fullName evidence="4">Reverse transcriptase Ty1/copia-type domain-containing protein</fullName>
    </recommendedName>
</protein>